<sequence>MSAASTLLGHLSALCADPSFSLSDVGTMKLLIRIASSLATSEKALYDMRNCLPLTLLVAALAAVPPSHYLHILNIYLEFCTSCRISIEIQEPFVKRLFAILRPDARSEDTLLLPLSKLLTKLASPSSLWSTLLVCISSSEPSSKLALYLLAIINTDRDPSFFPILQYQVVPRIASFLLQDVDELALSFLISVLGNHAHRSTAGRLEEDEAQRIVEKLLEIEQRHPLHTDTQETEKTTTVETTLSPLVDGKGEAVASARTGTSVNELVDVWRVMRMAVSSLAGSPSGLERLHVFCPLIFQQLKERGNALLSEGGQSERI</sequence>
<dbReference type="EMBL" id="JARBJD010000241">
    <property type="protein sequence ID" value="KAK2945996.1"/>
    <property type="molecule type" value="Genomic_DNA"/>
</dbReference>
<gene>
    <name evidence="1" type="ORF">BLNAU_19072</name>
</gene>
<dbReference type="Proteomes" id="UP001281761">
    <property type="component" value="Unassembled WGS sequence"/>
</dbReference>
<protein>
    <submittedName>
        <fullName evidence="1">Uncharacterized protein</fullName>
    </submittedName>
</protein>
<dbReference type="Gene3D" id="1.10.275.10">
    <property type="entry name" value="Fumarase/aspartase (N-terminal domain)"/>
    <property type="match status" value="1"/>
</dbReference>
<name>A0ABQ9X2K0_9EUKA</name>
<evidence type="ECO:0000313" key="2">
    <source>
        <dbReference type="Proteomes" id="UP001281761"/>
    </source>
</evidence>
<dbReference type="InterPro" id="IPR024083">
    <property type="entry name" value="Fumarase/histidase_N"/>
</dbReference>
<evidence type="ECO:0000313" key="1">
    <source>
        <dbReference type="EMBL" id="KAK2945996.1"/>
    </source>
</evidence>
<comment type="caution">
    <text evidence="1">The sequence shown here is derived from an EMBL/GenBank/DDBJ whole genome shotgun (WGS) entry which is preliminary data.</text>
</comment>
<accession>A0ABQ9X2K0</accession>
<keyword evidence="2" id="KW-1185">Reference proteome</keyword>
<reference evidence="1 2" key="1">
    <citation type="journal article" date="2022" name="bioRxiv">
        <title>Genomics of Preaxostyla Flagellates Illuminates Evolutionary Transitions and the Path Towards Mitochondrial Loss.</title>
        <authorList>
            <person name="Novak L.V.F."/>
            <person name="Treitli S.C."/>
            <person name="Pyrih J."/>
            <person name="Halakuc P."/>
            <person name="Pipaliya S.V."/>
            <person name="Vacek V."/>
            <person name="Brzon O."/>
            <person name="Soukal P."/>
            <person name="Eme L."/>
            <person name="Dacks J.B."/>
            <person name="Karnkowska A."/>
            <person name="Elias M."/>
            <person name="Hampl V."/>
        </authorList>
    </citation>
    <scope>NUCLEOTIDE SEQUENCE [LARGE SCALE GENOMIC DNA]</scope>
    <source>
        <strain evidence="1">NAU3</strain>
        <tissue evidence="1">Gut</tissue>
    </source>
</reference>
<proteinExistence type="predicted"/>
<organism evidence="1 2">
    <name type="scientific">Blattamonas nauphoetae</name>
    <dbReference type="NCBI Taxonomy" id="2049346"/>
    <lineage>
        <taxon>Eukaryota</taxon>
        <taxon>Metamonada</taxon>
        <taxon>Preaxostyla</taxon>
        <taxon>Oxymonadida</taxon>
        <taxon>Blattamonas</taxon>
    </lineage>
</organism>